<keyword evidence="2" id="KW-1185">Reference proteome</keyword>
<evidence type="ECO:0000313" key="1">
    <source>
        <dbReference type="EnsemblPlants" id="AVESA.00010b.r2.6DG1158030.1.CDS"/>
    </source>
</evidence>
<sequence length="223" mass="23221">MRIRRRPQAQALAPSPLHHPSGSDPSTAPSQAQPPPPANQDRWLSREEGDAEEKSKLHRPNVDSGDDPSRPPPQGINNVEGGRSISDSNPGRGGGGVAQRQVGAGAAAADGHGRLENGHGDDHEWPVIEAAGKQRLANGSTQAMPTAAVQWKEGMKSDGAKRRRGPAVPLEGSRCSRVNGRGWRCSQPTRWSATPSASTTSARAASPAAPAPAPTTAVVVASY</sequence>
<dbReference type="EnsemblPlants" id="AVESA.00010b.r2.6DG1158030.1">
    <property type="protein sequence ID" value="AVESA.00010b.r2.6DG1158030.1.CDS"/>
    <property type="gene ID" value="AVESA.00010b.r2.6DG1158030"/>
</dbReference>
<proteinExistence type="predicted"/>
<accession>A0ACD5ZJD2</accession>
<name>A0ACD5ZJD2_AVESA</name>
<reference evidence="1" key="1">
    <citation type="submission" date="2021-05" db="EMBL/GenBank/DDBJ databases">
        <authorList>
            <person name="Scholz U."/>
            <person name="Mascher M."/>
            <person name="Fiebig A."/>
        </authorList>
    </citation>
    <scope>NUCLEOTIDE SEQUENCE [LARGE SCALE GENOMIC DNA]</scope>
</reference>
<protein>
    <submittedName>
        <fullName evidence="1">Uncharacterized protein</fullName>
    </submittedName>
</protein>
<reference evidence="1" key="2">
    <citation type="submission" date="2025-09" db="UniProtKB">
        <authorList>
            <consortium name="EnsemblPlants"/>
        </authorList>
    </citation>
    <scope>IDENTIFICATION</scope>
</reference>
<evidence type="ECO:0000313" key="2">
    <source>
        <dbReference type="Proteomes" id="UP001732700"/>
    </source>
</evidence>
<dbReference type="Proteomes" id="UP001732700">
    <property type="component" value="Chromosome 6D"/>
</dbReference>
<organism evidence="1 2">
    <name type="scientific">Avena sativa</name>
    <name type="common">Oat</name>
    <dbReference type="NCBI Taxonomy" id="4498"/>
    <lineage>
        <taxon>Eukaryota</taxon>
        <taxon>Viridiplantae</taxon>
        <taxon>Streptophyta</taxon>
        <taxon>Embryophyta</taxon>
        <taxon>Tracheophyta</taxon>
        <taxon>Spermatophyta</taxon>
        <taxon>Magnoliopsida</taxon>
        <taxon>Liliopsida</taxon>
        <taxon>Poales</taxon>
        <taxon>Poaceae</taxon>
        <taxon>BOP clade</taxon>
        <taxon>Pooideae</taxon>
        <taxon>Poodae</taxon>
        <taxon>Poeae</taxon>
        <taxon>Poeae Chloroplast Group 1 (Aveneae type)</taxon>
        <taxon>Aveninae</taxon>
        <taxon>Avena</taxon>
    </lineage>
</organism>